<name>A0A8X7ZLC4_POPTO</name>
<accession>A0A8X7ZLC4</accession>
<dbReference type="EMBL" id="JAAWWB010000010">
    <property type="protein sequence ID" value="KAG6773038.1"/>
    <property type="molecule type" value="Genomic_DNA"/>
</dbReference>
<sequence length="91" mass="9243">MIVLATNDVTKMAQPINGCKVADLDAEELRTGGVSKPKLEAGLVDEFKTDGGVLQKSECDVVAGFAGEVVAGFAGEVVGTGNDGVDDDDDG</sequence>
<dbReference type="AlphaFoldDB" id="A0A8X7ZLC4"/>
<evidence type="ECO:0000313" key="1">
    <source>
        <dbReference type="EMBL" id="KAG6773038.1"/>
    </source>
</evidence>
<organism evidence="1 2">
    <name type="scientific">Populus tomentosa</name>
    <name type="common">Chinese white poplar</name>
    <dbReference type="NCBI Taxonomy" id="118781"/>
    <lineage>
        <taxon>Eukaryota</taxon>
        <taxon>Viridiplantae</taxon>
        <taxon>Streptophyta</taxon>
        <taxon>Embryophyta</taxon>
        <taxon>Tracheophyta</taxon>
        <taxon>Spermatophyta</taxon>
        <taxon>Magnoliopsida</taxon>
        <taxon>eudicotyledons</taxon>
        <taxon>Gunneridae</taxon>
        <taxon>Pentapetalae</taxon>
        <taxon>rosids</taxon>
        <taxon>fabids</taxon>
        <taxon>Malpighiales</taxon>
        <taxon>Salicaceae</taxon>
        <taxon>Saliceae</taxon>
        <taxon>Populus</taxon>
    </lineage>
</organism>
<reference evidence="1" key="1">
    <citation type="journal article" date="2020" name="bioRxiv">
        <title>Hybrid origin of Populus tomentosa Carr. identified through genome sequencing and phylogenomic analysis.</title>
        <authorList>
            <person name="An X."/>
            <person name="Gao K."/>
            <person name="Chen Z."/>
            <person name="Li J."/>
            <person name="Yang X."/>
            <person name="Yang X."/>
            <person name="Zhou J."/>
            <person name="Guo T."/>
            <person name="Zhao T."/>
            <person name="Huang S."/>
            <person name="Miao D."/>
            <person name="Khan W.U."/>
            <person name="Rao P."/>
            <person name="Ye M."/>
            <person name="Lei B."/>
            <person name="Liao W."/>
            <person name="Wang J."/>
            <person name="Ji L."/>
            <person name="Li Y."/>
            <person name="Guo B."/>
            <person name="Mustafa N.S."/>
            <person name="Li S."/>
            <person name="Yun Q."/>
            <person name="Keller S.R."/>
            <person name="Mao J."/>
            <person name="Zhang R."/>
            <person name="Strauss S.H."/>
        </authorList>
    </citation>
    <scope>NUCLEOTIDE SEQUENCE</scope>
    <source>
        <strain evidence="1">GM15</strain>
        <tissue evidence="1">Leaf</tissue>
    </source>
</reference>
<comment type="caution">
    <text evidence="1">The sequence shown here is derived from an EMBL/GenBank/DDBJ whole genome shotgun (WGS) entry which is preliminary data.</text>
</comment>
<protein>
    <submittedName>
        <fullName evidence="1">Uncharacterized protein</fullName>
    </submittedName>
</protein>
<keyword evidence="2" id="KW-1185">Reference proteome</keyword>
<dbReference type="Proteomes" id="UP000886885">
    <property type="component" value="Chromosome 5D"/>
</dbReference>
<evidence type="ECO:0000313" key="2">
    <source>
        <dbReference type="Proteomes" id="UP000886885"/>
    </source>
</evidence>
<proteinExistence type="predicted"/>
<gene>
    <name evidence="1" type="ORF">POTOM_020290</name>
</gene>